<dbReference type="Proteomes" id="UP000038204">
    <property type="component" value="Unassembled WGS sequence"/>
</dbReference>
<sequence>MARRKELVGVTHGIIRSFNNRNNDINGYWAIGQLKSFAALNGLASITFNLLPIEPAFNIELINKVTKNYSAKLYSLLISQRIPVGWIQNAAIVIQFSGVTPSLSEVNRCSFGEFYHCSCEVIDDNGKSYIASDYGFCLPHSPHKELKRFTR</sequence>
<evidence type="ECO:0000313" key="1">
    <source>
        <dbReference type="EMBL" id="CNH80670.1"/>
    </source>
</evidence>
<dbReference type="RefSeq" id="WP_012105225.1">
    <property type="nucleotide sequence ID" value="NZ_CHJS01000039.1"/>
</dbReference>
<dbReference type="EMBL" id="CQBK01000009">
    <property type="protein sequence ID" value="CNH80670.1"/>
    <property type="molecule type" value="Genomic_DNA"/>
</dbReference>
<protein>
    <submittedName>
        <fullName evidence="1">Uncharacterized protein</fullName>
    </submittedName>
</protein>
<evidence type="ECO:0000313" key="2">
    <source>
        <dbReference type="Proteomes" id="UP000038204"/>
    </source>
</evidence>
<accession>A0A0T9PTC0</accession>
<gene>
    <name evidence="1" type="ORF">ERS008667_01580</name>
</gene>
<organism evidence="1 2">
    <name type="scientific">Yersinia similis</name>
    <dbReference type="NCBI Taxonomy" id="367190"/>
    <lineage>
        <taxon>Bacteria</taxon>
        <taxon>Pseudomonadati</taxon>
        <taxon>Pseudomonadota</taxon>
        <taxon>Gammaproteobacteria</taxon>
        <taxon>Enterobacterales</taxon>
        <taxon>Yersiniaceae</taxon>
        <taxon>Yersinia</taxon>
    </lineage>
</organism>
<name>A0A0T9PTC0_9GAMM</name>
<reference evidence="1 2" key="1">
    <citation type="submission" date="2015-03" db="EMBL/GenBank/DDBJ databases">
        <authorList>
            <person name="Murphy D."/>
        </authorList>
    </citation>
    <scope>NUCLEOTIDE SEQUENCE [LARGE SCALE GENOMIC DNA]</scope>
    <source>
        <strain evidence="1 2">Y233</strain>
    </source>
</reference>
<dbReference type="AlphaFoldDB" id="A0A0T9PTC0"/>
<proteinExistence type="predicted"/>